<evidence type="ECO:0000313" key="5">
    <source>
        <dbReference type="Proteomes" id="UP000198462"/>
    </source>
</evidence>
<reference evidence="5" key="1">
    <citation type="submission" date="2017-05" db="EMBL/GenBank/DDBJ databases">
        <authorList>
            <person name="Lin X."/>
        </authorList>
    </citation>
    <scope>NUCLEOTIDE SEQUENCE [LARGE SCALE GENOMIC DNA]</scope>
    <source>
        <strain evidence="5">JLT2012</strain>
    </source>
</reference>
<dbReference type="NCBIfam" id="TIGR02595">
    <property type="entry name" value="PEP_CTERM"/>
    <property type="match status" value="1"/>
</dbReference>
<keyword evidence="5" id="KW-1185">Reference proteome</keyword>
<dbReference type="Pfam" id="PF07589">
    <property type="entry name" value="PEP-CTERM"/>
    <property type="match status" value="1"/>
</dbReference>
<protein>
    <recommendedName>
        <fullName evidence="3">Ice-binding protein C-terminal domain-containing protein</fullName>
    </recommendedName>
</protein>
<evidence type="ECO:0000256" key="1">
    <source>
        <dbReference type="SAM" id="MobiDB-lite"/>
    </source>
</evidence>
<dbReference type="InterPro" id="IPR013424">
    <property type="entry name" value="Ice-binding_C"/>
</dbReference>
<evidence type="ECO:0000259" key="3">
    <source>
        <dbReference type="Pfam" id="PF07589"/>
    </source>
</evidence>
<evidence type="ECO:0000256" key="2">
    <source>
        <dbReference type="SAM" id="SignalP"/>
    </source>
</evidence>
<feature type="chain" id="PRO_5012374850" description="Ice-binding protein C-terminal domain-containing protein" evidence="2">
    <location>
        <begin position="28"/>
        <end position="341"/>
    </location>
</feature>
<dbReference type="Proteomes" id="UP000198462">
    <property type="component" value="Unassembled WGS sequence"/>
</dbReference>
<dbReference type="EMBL" id="NFZT01000001">
    <property type="protein sequence ID" value="OWV33994.1"/>
    <property type="molecule type" value="Genomic_DNA"/>
</dbReference>
<organism evidence="4 5">
    <name type="scientific">Pacificimonas flava</name>
    <dbReference type="NCBI Taxonomy" id="1234595"/>
    <lineage>
        <taxon>Bacteria</taxon>
        <taxon>Pseudomonadati</taxon>
        <taxon>Pseudomonadota</taxon>
        <taxon>Alphaproteobacteria</taxon>
        <taxon>Sphingomonadales</taxon>
        <taxon>Sphingosinicellaceae</taxon>
        <taxon>Pacificimonas</taxon>
    </lineage>
</organism>
<comment type="caution">
    <text evidence="4">The sequence shown here is derived from an EMBL/GenBank/DDBJ whole genome shotgun (WGS) entry which is preliminary data.</text>
</comment>
<feature type="domain" description="Ice-binding protein C-terminal" evidence="3">
    <location>
        <begin position="316"/>
        <end position="338"/>
    </location>
</feature>
<feature type="region of interest" description="Disordered" evidence="1">
    <location>
        <begin position="174"/>
        <end position="220"/>
    </location>
</feature>
<feature type="compositionally biased region" description="Polar residues" evidence="1">
    <location>
        <begin position="178"/>
        <end position="190"/>
    </location>
</feature>
<evidence type="ECO:0000313" key="4">
    <source>
        <dbReference type="EMBL" id="OWV33994.1"/>
    </source>
</evidence>
<keyword evidence="2" id="KW-0732">Signal</keyword>
<accession>A0A219B740</accession>
<name>A0A219B740_9SPHN</name>
<sequence length="341" mass="33438">MRRRFMSTPKLAIVLVAASALHGAADAAVIYEFTTAGQSGRFGPSQAQVDSAYGAGNSLFGQVTSVGGIQQWTVQTSGLYQITAAGAAGGQALSNGSTTTAGRGALLVGQFTFEAGDILDILVGQMGGSTNYQTAGAGGGGGSFVVGEGDNPLLIAAGGNGEAATAYGYGNAPDGNATADTQTPPSSVSNRRYGAGGGGFSQEGLHPASGNNTQPSWGGRGATYLQGGAGGYSFNSGAYTGEGGFGGGGGTVHTGGGGGGWIGGQPVYHADPTDYHAFDSAVGALSYNTGLNAFGLSGANNDHGYVTVELLEAVSDVPAPGALALFGLAAMGLGIARRRTS</sequence>
<gene>
    <name evidence="4" type="ORF">B5C34_11335</name>
</gene>
<dbReference type="OrthoDB" id="9805017at2"/>
<proteinExistence type="predicted"/>
<dbReference type="AlphaFoldDB" id="A0A219B740"/>
<feature type="signal peptide" evidence="2">
    <location>
        <begin position="1"/>
        <end position="27"/>
    </location>
</feature>